<dbReference type="AlphaFoldDB" id="A0A9P7B5L2"/>
<evidence type="ECO:0000256" key="1">
    <source>
        <dbReference type="SAM" id="SignalP"/>
    </source>
</evidence>
<dbReference type="Proteomes" id="UP000750334">
    <property type="component" value="Unassembled WGS sequence"/>
</dbReference>
<reference evidence="2 3" key="1">
    <citation type="submission" date="2020-11" db="EMBL/GenBank/DDBJ databases">
        <title>Kefir isolates.</title>
        <authorList>
            <person name="Marcisauskas S."/>
            <person name="Kim Y."/>
            <person name="Blasche S."/>
        </authorList>
    </citation>
    <scope>NUCLEOTIDE SEQUENCE [LARGE SCALE GENOMIC DNA]</scope>
    <source>
        <strain evidence="2 3">OG2</strain>
    </source>
</reference>
<gene>
    <name evidence="2" type="ORF">C6P45_001431</name>
</gene>
<keyword evidence="1" id="KW-0732">Signal</keyword>
<dbReference type="EMBL" id="PUHR01000165">
    <property type="protein sequence ID" value="KAG0661135.1"/>
    <property type="molecule type" value="Genomic_DNA"/>
</dbReference>
<feature type="chain" id="PRO_5040180932" evidence="1">
    <location>
        <begin position="27"/>
        <end position="235"/>
    </location>
</feature>
<feature type="signal peptide" evidence="1">
    <location>
        <begin position="1"/>
        <end position="26"/>
    </location>
</feature>
<evidence type="ECO:0000313" key="2">
    <source>
        <dbReference type="EMBL" id="KAG0661135.1"/>
    </source>
</evidence>
<sequence>MFHSFWKLLNVTTILLTILQIKFALSNDVIKVINYSNVNDPLYLIVNCSNYQYFNYRISLLSQDDNNNILAKVILNESNFTNTHNNSIRSYIPIQLNAKQMVYMINITLEMGENSLIFYSELFTLSSSDNEHSDGNTIFVDLPNCESHKSNHLFINKTAMDLNEPSSSVIENKREYMEKKTTTFNDYERKPIHTKELETFPSLSLHPESIESLLKLDSTYAAARLPLTARKLNLR</sequence>
<organism evidence="2 3">
    <name type="scientific">Maudiozyma exigua</name>
    <name type="common">Yeast</name>
    <name type="synonym">Kazachstania exigua</name>
    <dbReference type="NCBI Taxonomy" id="34358"/>
    <lineage>
        <taxon>Eukaryota</taxon>
        <taxon>Fungi</taxon>
        <taxon>Dikarya</taxon>
        <taxon>Ascomycota</taxon>
        <taxon>Saccharomycotina</taxon>
        <taxon>Saccharomycetes</taxon>
        <taxon>Saccharomycetales</taxon>
        <taxon>Saccharomycetaceae</taxon>
        <taxon>Maudiozyma</taxon>
    </lineage>
</organism>
<accession>A0A9P7B5L2</accession>
<evidence type="ECO:0000313" key="3">
    <source>
        <dbReference type="Proteomes" id="UP000750334"/>
    </source>
</evidence>
<keyword evidence="3" id="KW-1185">Reference proteome</keyword>
<name>A0A9P7B5L2_MAUEX</name>
<protein>
    <submittedName>
        <fullName evidence="2">Uncharacterized protein</fullName>
    </submittedName>
</protein>
<proteinExistence type="predicted"/>
<comment type="caution">
    <text evidence="2">The sequence shown here is derived from an EMBL/GenBank/DDBJ whole genome shotgun (WGS) entry which is preliminary data.</text>
</comment>